<evidence type="ECO:0000259" key="8">
    <source>
        <dbReference type="Pfam" id="PF05504"/>
    </source>
</evidence>
<dbReference type="Pfam" id="PF05504">
    <property type="entry name" value="Spore_GerAC"/>
    <property type="match status" value="1"/>
</dbReference>
<dbReference type="PANTHER" id="PTHR35789">
    <property type="entry name" value="SPORE GERMINATION PROTEIN B3"/>
    <property type="match status" value="1"/>
</dbReference>
<dbReference type="Pfam" id="PF25198">
    <property type="entry name" value="Spore_GerAC_N"/>
    <property type="match status" value="1"/>
</dbReference>
<dbReference type="Proteomes" id="UP001597211">
    <property type="component" value="Unassembled WGS sequence"/>
</dbReference>
<dbReference type="PROSITE" id="PS51257">
    <property type="entry name" value="PROKAR_LIPOPROTEIN"/>
    <property type="match status" value="1"/>
</dbReference>
<accession>A0ABW3SE69</accession>
<gene>
    <name evidence="10" type="ORF">ACFQ2Z_16050</name>
</gene>
<feature type="domain" description="Spore germination protein N-terminal" evidence="9">
    <location>
        <begin position="26"/>
        <end position="200"/>
    </location>
</feature>
<dbReference type="InterPro" id="IPR008844">
    <property type="entry name" value="Spore_GerAC-like"/>
</dbReference>
<dbReference type="PANTHER" id="PTHR35789:SF1">
    <property type="entry name" value="SPORE GERMINATION PROTEIN B3"/>
    <property type="match status" value="1"/>
</dbReference>
<dbReference type="InterPro" id="IPR057336">
    <property type="entry name" value="GerAC_N"/>
</dbReference>
<evidence type="ECO:0000313" key="10">
    <source>
        <dbReference type="EMBL" id="MFD1182873.1"/>
    </source>
</evidence>
<comment type="caution">
    <text evidence="10">The sequence shown here is derived from an EMBL/GenBank/DDBJ whole genome shotgun (WGS) entry which is preliminary data.</text>
</comment>
<evidence type="ECO:0000256" key="1">
    <source>
        <dbReference type="ARBA" id="ARBA00004635"/>
    </source>
</evidence>
<evidence type="ECO:0000256" key="6">
    <source>
        <dbReference type="ARBA" id="ARBA00023139"/>
    </source>
</evidence>
<evidence type="ECO:0000256" key="5">
    <source>
        <dbReference type="ARBA" id="ARBA00023136"/>
    </source>
</evidence>
<comment type="subcellular location">
    <subcellularLocation>
        <location evidence="1">Membrane</location>
        <topology evidence="1">Lipid-anchor</topology>
    </subcellularLocation>
</comment>
<dbReference type="NCBIfam" id="TIGR02887">
    <property type="entry name" value="spore_ger_x_C"/>
    <property type="match status" value="1"/>
</dbReference>
<dbReference type="EMBL" id="JBHTKZ010000033">
    <property type="protein sequence ID" value="MFD1182873.1"/>
    <property type="molecule type" value="Genomic_DNA"/>
</dbReference>
<comment type="similarity">
    <text evidence="2">Belongs to the GerABKC lipoprotein family.</text>
</comment>
<keyword evidence="7" id="KW-0449">Lipoprotein</keyword>
<dbReference type="Gene3D" id="6.20.190.10">
    <property type="entry name" value="Nutrient germinant receptor protein C, domain 1"/>
    <property type="match status" value="1"/>
</dbReference>
<evidence type="ECO:0000256" key="4">
    <source>
        <dbReference type="ARBA" id="ARBA00022729"/>
    </source>
</evidence>
<keyword evidence="3" id="KW-0309">Germination</keyword>
<dbReference type="Gene3D" id="3.30.300.210">
    <property type="entry name" value="Nutrient germinant receptor protein C, domain 3"/>
    <property type="match status" value="1"/>
</dbReference>
<keyword evidence="4" id="KW-0732">Signal</keyword>
<evidence type="ECO:0000256" key="7">
    <source>
        <dbReference type="ARBA" id="ARBA00023288"/>
    </source>
</evidence>
<evidence type="ECO:0000313" key="11">
    <source>
        <dbReference type="Proteomes" id="UP001597211"/>
    </source>
</evidence>
<dbReference type="InterPro" id="IPR046953">
    <property type="entry name" value="Spore_GerAC-like_C"/>
</dbReference>
<evidence type="ECO:0000259" key="9">
    <source>
        <dbReference type="Pfam" id="PF25198"/>
    </source>
</evidence>
<sequence>MVFPPKWMKILFACFVCLSLCGCWSRKELTDLAIVSATGVDRKDNQWELTYQLVTPAASASSASGGNASSGPPISVLSIQGDTLRKALANNELENTRQLHIGNNRVFVIGDAAAKYGLNSLIDTYLRNPQARETVNLFVTKHNPRIVVSQLMYLEKNTGEGIHKLIEKETKNTSILPRVNMYDLASESAGASKCAVIPELLVSGKGEPGSTKALENTTTASKLKLGGLAILKKGRLVGWLNQNQALGIAFIRNHVNKAVISFEFDGGKEGNKAKSTFEVSDSTTRLKMNRKEGRIFVTANIKVKGTITDTNSQFDAIDPKVLREMEQNIHDELLRIVREGWHAVHGMGTDVLGFADLFHRKYPREWQKAKEDWSVEFAKIEFEPSIEVTIERVGLINQSYQKLLEE</sequence>
<feature type="domain" description="Spore germination GerAC-like C-terminal" evidence="8">
    <location>
        <begin position="227"/>
        <end position="394"/>
    </location>
</feature>
<proteinExistence type="inferred from homology"/>
<evidence type="ECO:0000256" key="2">
    <source>
        <dbReference type="ARBA" id="ARBA00007886"/>
    </source>
</evidence>
<evidence type="ECO:0000256" key="3">
    <source>
        <dbReference type="ARBA" id="ARBA00022544"/>
    </source>
</evidence>
<keyword evidence="5" id="KW-0472">Membrane</keyword>
<name>A0ABW3SE69_9BACL</name>
<reference evidence="11" key="1">
    <citation type="journal article" date="2019" name="Int. J. Syst. Evol. Microbiol.">
        <title>The Global Catalogue of Microorganisms (GCM) 10K type strain sequencing project: providing services to taxonomists for standard genome sequencing and annotation.</title>
        <authorList>
            <consortium name="The Broad Institute Genomics Platform"/>
            <consortium name="The Broad Institute Genome Sequencing Center for Infectious Disease"/>
            <person name="Wu L."/>
            <person name="Ma J."/>
        </authorList>
    </citation>
    <scope>NUCLEOTIDE SEQUENCE [LARGE SCALE GENOMIC DNA]</scope>
    <source>
        <strain evidence="11">CCUG 48216</strain>
    </source>
</reference>
<protein>
    <submittedName>
        <fullName evidence="10">Ger(X)C family spore germination protein</fullName>
    </submittedName>
</protein>
<organism evidence="10 11">
    <name type="scientific">Paenibacillus timonensis</name>
    <dbReference type="NCBI Taxonomy" id="225915"/>
    <lineage>
        <taxon>Bacteria</taxon>
        <taxon>Bacillati</taxon>
        <taxon>Bacillota</taxon>
        <taxon>Bacilli</taxon>
        <taxon>Bacillales</taxon>
        <taxon>Paenibacillaceae</taxon>
        <taxon>Paenibacillus</taxon>
    </lineage>
</organism>
<keyword evidence="6" id="KW-0564">Palmitate</keyword>
<keyword evidence="11" id="KW-1185">Reference proteome</keyword>
<dbReference type="InterPro" id="IPR038501">
    <property type="entry name" value="Spore_GerAC_C_sf"/>
</dbReference>